<protein>
    <submittedName>
        <fullName evidence="7">Translocation and assembly module TamB</fullName>
    </submittedName>
</protein>
<evidence type="ECO:0000313" key="7">
    <source>
        <dbReference type="EMBL" id="MDQ0470962.1"/>
    </source>
</evidence>
<sequence length="1430" mass="144805">MGRKLILAAALAVAMPVTAWTIASAQTDDAGEKSWFVTYVEQTISTPDRKISLGRIDGALSSDVKISSITIADRQGVWLTIEGAHLIWSRTALLTGKLDIDLLEAQSIAVTRKPLPPEGIQPASSGFSVPELPVSVKLTKLSVPTVSIAAAIAGADTVLSVEGGADVANGTMHADLSVKRTRPSGGELVLKADYSNTTRQLGLDLSLQEPKDGFLSTMLSLPGRPAIGFTIAGTGPLDNFSADIGLSADGDKLLSGKAVISQGDTGLIFTTDLNGTLSRLVQPAYADFVAGASNLSIAAHQTADGGLSLDHANIRSGVMALALSGAISPDGFPTKLSADGRIGADDGRPVRLPGAAATIGGARLAASFGDGAWTATFDLAKLQTDTIAAGTATIRAGGEARDLVDAKKRSLTYTVTGRAEDLTASDAGLQQALGKTLDFEAGGAWQAAQPVAIDKVRLASAGAQASFAGKLDGNDLGGRYTLSAPDLSLFSGLAGRDLRGKAELEANGTLALVGGAMTMTIDGGADDLALGQAAADALMKGHTALKGGLRRAEDGLHLDKLDLANDQFHATLDGLYGVKQVGLQAQARLADVKLLTDRASGAATLTAALTGDAEAPAVRAELVAETLTLQGKPFRNGRAGFAGTLRGADVDGQFSLSGDLDKLPVTASAKIETLPDGTRRLSGLDASAGAASLSGDLTLQPRNLVTGSLAANVPDMAAIAPLLLITASGSLVADVALTVEDGRQDAGVKAQAKSLKIETTTVGSADIDLNGTDLLGVPGLAGKADARAIQLGSFAIRQVLATAEQRGGATAFRVQGDMPRGSVKVAGALTGAQGGFDVRLDTLDVRQEGVSAALAAPVTIASRAEGITIPKALLRIGQGGTVSIAGLVGQRLALDAVVTALPASLANIASPGLGASGTLSATAKVTGTGAAPVADFEVRGESLSANALRGVGLTPLQLAAKGHFANRTVALDATVSGAGGLSVKARGNVPLAGGGLAVDVQASAPLALANAMMVERADKLTGTLTLDARVTGALAEPAVSGRAVVAGGTFTDPDSGMKLTGIGGSVRFDGQRATIEQFAATTPGGGTLGLRGSVGLKPDYPADLAITLRNAKLSDGNLATVQLSGDMTVRGGLTGQPVIGGRISIARAEITIPERFPANAALLGVKHLATPPEVLRTLAKAKIVNGGRKGKAGKAGGPSNIVLDLTIDAPSKIFVRGRGLDTELGGELKLTGPISNVSPVGSFQMRRGSLDVIGQHINFDSGSVVLTGDLNPTIDFVATTRNSSITVTARVTGQASDPQIVLSSVPELPQDEVMAQFLFGHSISDLSPFQIVQLATAVAQLAGGSSGPDLLGSIRKSTGLDNLGIVTDAQGNAAVQAGSYITDKVYLGVTTGARGDTNAAINLDITKNLKLRGETGTDGSKAGVFYEREY</sequence>
<accession>A0ABU0J9L3</accession>
<gene>
    <name evidence="7" type="ORF">QO011_003981</name>
</gene>
<comment type="caution">
    <text evidence="7">The sequence shown here is derived from an EMBL/GenBank/DDBJ whole genome shotgun (WGS) entry which is preliminary data.</text>
</comment>
<reference evidence="7 8" key="1">
    <citation type="submission" date="2023-07" db="EMBL/GenBank/DDBJ databases">
        <title>Genomic Encyclopedia of Type Strains, Phase IV (KMG-IV): sequencing the most valuable type-strain genomes for metagenomic binning, comparative biology and taxonomic classification.</title>
        <authorList>
            <person name="Goeker M."/>
        </authorList>
    </citation>
    <scope>NUCLEOTIDE SEQUENCE [LARGE SCALE GENOMIC DNA]</scope>
    <source>
        <strain evidence="7 8">DSM 19619</strain>
    </source>
</reference>
<organism evidence="7 8">
    <name type="scientific">Labrys wisconsinensis</name>
    <dbReference type="NCBI Taxonomy" id="425677"/>
    <lineage>
        <taxon>Bacteria</taxon>
        <taxon>Pseudomonadati</taxon>
        <taxon>Pseudomonadota</taxon>
        <taxon>Alphaproteobacteria</taxon>
        <taxon>Hyphomicrobiales</taxon>
        <taxon>Xanthobacteraceae</taxon>
        <taxon>Labrys</taxon>
    </lineage>
</organism>
<proteinExistence type="predicted"/>
<feature type="domain" description="Translocation and assembly module TamB C-terminal" evidence="6">
    <location>
        <begin position="1077"/>
        <end position="1430"/>
    </location>
</feature>
<evidence type="ECO:0000259" key="6">
    <source>
        <dbReference type="Pfam" id="PF04357"/>
    </source>
</evidence>
<evidence type="ECO:0000256" key="4">
    <source>
        <dbReference type="ARBA" id="ARBA00023136"/>
    </source>
</evidence>
<evidence type="ECO:0000256" key="2">
    <source>
        <dbReference type="ARBA" id="ARBA00022692"/>
    </source>
</evidence>
<dbReference type="InterPro" id="IPR007452">
    <property type="entry name" value="TamB_C"/>
</dbReference>
<keyword evidence="2" id="KW-0812">Transmembrane</keyword>
<evidence type="ECO:0000256" key="1">
    <source>
        <dbReference type="ARBA" id="ARBA00004167"/>
    </source>
</evidence>
<keyword evidence="3" id="KW-1133">Transmembrane helix</keyword>
<evidence type="ECO:0000256" key="5">
    <source>
        <dbReference type="SAM" id="SignalP"/>
    </source>
</evidence>
<dbReference type="RefSeq" id="WP_307275352.1">
    <property type="nucleotide sequence ID" value="NZ_JAUSVX010000007.1"/>
</dbReference>
<evidence type="ECO:0000256" key="3">
    <source>
        <dbReference type="ARBA" id="ARBA00022989"/>
    </source>
</evidence>
<keyword evidence="8" id="KW-1185">Reference proteome</keyword>
<keyword evidence="5" id="KW-0732">Signal</keyword>
<name>A0ABU0J9L3_9HYPH</name>
<feature type="signal peptide" evidence="5">
    <location>
        <begin position="1"/>
        <end position="19"/>
    </location>
</feature>
<dbReference type="Pfam" id="PF04357">
    <property type="entry name" value="TamB"/>
    <property type="match status" value="1"/>
</dbReference>
<dbReference type="Proteomes" id="UP001242480">
    <property type="component" value="Unassembled WGS sequence"/>
</dbReference>
<evidence type="ECO:0000313" key="8">
    <source>
        <dbReference type="Proteomes" id="UP001242480"/>
    </source>
</evidence>
<dbReference type="PANTHER" id="PTHR36985">
    <property type="entry name" value="TRANSLOCATION AND ASSEMBLY MODULE SUBUNIT TAMB"/>
    <property type="match status" value="1"/>
</dbReference>
<dbReference type="PANTHER" id="PTHR36985:SF1">
    <property type="entry name" value="TRANSLOCATION AND ASSEMBLY MODULE SUBUNIT TAMB"/>
    <property type="match status" value="1"/>
</dbReference>
<keyword evidence="4" id="KW-0472">Membrane</keyword>
<comment type="subcellular location">
    <subcellularLocation>
        <location evidence="1">Membrane</location>
        <topology evidence="1">Single-pass membrane protein</topology>
    </subcellularLocation>
</comment>
<dbReference type="EMBL" id="JAUSVX010000007">
    <property type="protein sequence ID" value="MDQ0470962.1"/>
    <property type="molecule type" value="Genomic_DNA"/>
</dbReference>
<feature type="chain" id="PRO_5046706517" evidence="5">
    <location>
        <begin position="20"/>
        <end position="1430"/>
    </location>
</feature>